<dbReference type="InterPro" id="IPR052021">
    <property type="entry name" value="Type-I_RS_S_subunit"/>
</dbReference>
<keyword evidence="2" id="KW-0238">DNA-binding</keyword>
<keyword evidence="3" id="KW-0175">Coiled coil</keyword>
<organism evidence="4 5">
    <name type="scientific">Saccharopolyspora shandongensis</name>
    <dbReference type="NCBI Taxonomy" id="418495"/>
    <lineage>
        <taxon>Bacteria</taxon>
        <taxon>Bacillati</taxon>
        <taxon>Actinomycetota</taxon>
        <taxon>Actinomycetes</taxon>
        <taxon>Pseudonocardiales</taxon>
        <taxon>Pseudonocardiaceae</taxon>
        <taxon>Saccharopolyspora</taxon>
    </lineage>
</organism>
<keyword evidence="1" id="KW-0680">Restriction system</keyword>
<protein>
    <submittedName>
        <fullName evidence="4">Type I restriction enzyme, S subunit</fullName>
    </submittedName>
</protein>
<dbReference type="OrthoDB" id="3197085at2"/>
<dbReference type="Gene3D" id="3.90.220.20">
    <property type="entry name" value="DNA methylase specificity domains"/>
    <property type="match status" value="2"/>
</dbReference>
<evidence type="ECO:0000313" key="5">
    <source>
        <dbReference type="Proteomes" id="UP000199529"/>
    </source>
</evidence>
<name>A0A1H3M367_9PSEU</name>
<proteinExistence type="predicted"/>
<keyword evidence="5" id="KW-1185">Reference proteome</keyword>
<dbReference type="EMBL" id="FNOK01000033">
    <property type="protein sequence ID" value="SDY70718.1"/>
    <property type="molecule type" value="Genomic_DNA"/>
</dbReference>
<evidence type="ECO:0000313" key="4">
    <source>
        <dbReference type="EMBL" id="SDY70718.1"/>
    </source>
</evidence>
<accession>A0A1H3M367</accession>
<evidence type="ECO:0000256" key="1">
    <source>
        <dbReference type="ARBA" id="ARBA00022747"/>
    </source>
</evidence>
<sequence>MSSTVKVVPFASLQRWDVKNVLTRTWRRTPEQLAPFGEVAVRRIEPNSGGLRYGSVHFNGKITQRPESKVIQGATYVARPNDVVFSRIDVRNGAIGVMPDYYGPLAFTNEYPIYDVKATGKILPEYVQILCRTDTFRSQIQALVVGHSGRKRVSAENFERFLIPLPSKSEQKYIVDRYQAAFTKAQELREEAEARLQSGIAAITEILGLSSPDVSPIEGTFAAPSHALERWSVFNATAAARGISDELTSRYEVRPLGDPEIAKVNYGIQKSPRNRPDAHPRPYLRVANVQDGYLDLREVKCIEVADDQMDALRLEPGDVLLCEGNSAELVGRPALWQGEIKDCVHQNHVLKVRANTNLLLPEYLLAYMQTKPSRGHFRRRAKKTTNLATISSSDVRELRIPVPPIDTQREVGQFWSETRKEAHELNQDSERLEKEVTLQVEKMIVEGL</sequence>
<dbReference type="PANTHER" id="PTHR30408">
    <property type="entry name" value="TYPE-1 RESTRICTION ENZYME ECOKI SPECIFICITY PROTEIN"/>
    <property type="match status" value="1"/>
</dbReference>
<dbReference type="RefSeq" id="WP_143061131.1">
    <property type="nucleotide sequence ID" value="NZ_FNOK01000033.1"/>
</dbReference>
<evidence type="ECO:0000256" key="3">
    <source>
        <dbReference type="SAM" id="Coils"/>
    </source>
</evidence>
<dbReference type="STRING" id="418495.SAMN05216215_103323"/>
<feature type="coiled-coil region" evidence="3">
    <location>
        <begin position="415"/>
        <end position="442"/>
    </location>
</feature>
<evidence type="ECO:0000256" key="2">
    <source>
        <dbReference type="ARBA" id="ARBA00023125"/>
    </source>
</evidence>
<dbReference type="GO" id="GO:0009307">
    <property type="term" value="P:DNA restriction-modification system"/>
    <property type="evidence" value="ECO:0007669"/>
    <property type="project" value="UniProtKB-KW"/>
</dbReference>
<reference evidence="5" key="1">
    <citation type="submission" date="2016-10" db="EMBL/GenBank/DDBJ databases">
        <authorList>
            <person name="Varghese N."/>
            <person name="Submissions S."/>
        </authorList>
    </citation>
    <scope>NUCLEOTIDE SEQUENCE [LARGE SCALE GENOMIC DNA]</scope>
    <source>
        <strain evidence="5">CGMCC 4.3530</strain>
    </source>
</reference>
<dbReference type="GO" id="GO:0003677">
    <property type="term" value="F:DNA binding"/>
    <property type="evidence" value="ECO:0007669"/>
    <property type="project" value="UniProtKB-KW"/>
</dbReference>
<dbReference type="AlphaFoldDB" id="A0A1H3M367"/>
<dbReference type="Proteomes" id="UP000199529">
    <property type="component" value="Unassembled WGS sequence"/>
</dbReference>
<dbReference type="SUPFAM" id="SSF116734">
    <property type="entry name" value="DNA methylase specificity domain"/>
    <property type="match status" value="2"/>
</dbReference>
<gene>
    <name evidence="4" type="ORF">SAMN05216215_103323</name>
</gene>
<dbReference type="PANTHER" id="PTHR30408:SF12">
    <property type="entry name" value="TYPE I RESTRICTION ENZYME MJAVIII SPECIFICITY SUBUNIT"/>
    <property type="match status" value="1"/>
</dbReference>
<dbReference type="CDD" id="cd17253">
    <property type="entry name" value="RMtype1_S_Eco933I-TRD2-CR2_like"/>
    <property type="match status" value="1"/>
</dbReference>
<dbReference type="InterPro" id="IPR044946">
    <property type="entry name" value="Restrct_endonuc_typeI_TRD_sf"/>
</dbReference>